<evidence type="ECO:0000256" key="4">
    <source>
        <dbReference type="PROSITE-ProRule" id="PRU00409"/>
    </source>
</evidence>
<evidence type="ECO:0000259" key="5">
    <source>
        <dbReference type="PROSITE" id="PS50975"/>
    </source>
</evidence>
<dbReference type="PIRSF" id="PIRSF016817">
    <property type="entry name" value="UCP016817_carboligase"/>
    <property type="match status" value="1"/>
</dbReference>
<protein>
    <submittedName>
        <fullName evidence="6">ATP-grasp domain-containing protein</fullName>
    </submittedName>
</protein>
<evidence type="ECO:0000256" key="2">
    <source>
        <dbReference type="ARBA" id="ARBA00022741"/>
    </source>
</evidence>
<reference evidence="6 7" key="1">
    <citation type="submission" date="2019-10" db="EMBL/GenBank/DDBJ databases">
        <title>Isolation and characterization of Methanoculleus sp. Wushi-C6 from a hot spring well.</title>
        <authorList>
            <person name="Chen S.-C."/>
            <person name="Lan Z.-H."/>
            <person name="You Y.-T."/>
            <person name="Lai M.-C."/>
        </authorList>
    </citation>
    <scope>NUCLEOTIDE SEQUENCE [LARGE SCALE GENOMIC DNA]</scope>
    <source>
        <strain evidence="6 7">Wushi-C6</strain>
    </source>
</reference>
<evidence type="ECO:0000313" key="6">
    <source>
        <dbReference type="EMBL" id="MDV2482008.1"/>
    </source>
</evidence>
<dbReference type="PROSITE" id="PS50975">
    <property type="entry name" value="ATP_GRASP"/>
    <property type="match status" value="1"/>
</dbReference>
<dbReference type="InterPro" id="IPR011761">
    <property type="entry name" value="ATP-grasp"/>
</dbReference>
<evidence type="ECO:0000256" key="3">
    <source>
        <dbReference type="ARBA" id="ARBA00022840"/>
    </source>
</evidence>
<proteinExistence type="predicted"/>
<dbReference type="InterPro" id="IPR003806">
    <property type="entry name" value="ATP-grasp_PylC-type"/>
</dbReference>
<evidence type="ECO:0000313" key="7">
    <source>
        <dbReference type="Proteomes" id="UP001281203"/>
    </source>
</evidence>
<keyword evidence="7" id="KW-1185">Reference proteome</keyword>
<dbReference type="EMBL" id="WBKO01000001">
    <property type="protein sequence ID" value="MDV2482008.1"/>
    <property type="molecule type" value="Genomic_DNA"/>
</dbReference>
<dbReference type="Proteomes" id="UP001281203">
    <property type="component" value="Unassembled WGS sequence"/>
</dbReference>
<dbReference type="PANTHER" id="PTHR43055:SF1">
    <property type="entry name" value="FORMATE-DEPENDENT PHOSPHORIBOSYLGLYCINAMIDE FORMYLTRANSFERASE"/>
    <property type="match status" value="1"/>
</dbReference>
<dbReference type="PANTHER" id="PTHR43055">
    <property type="entry name" value="FORMATE-DEPENDENT PHOSPHORIBOSYLGLYCINAMIDE FORMYLTRANSFERASE"/>
    <property type="match status" value="1"/>
</dbReference>
<organism evidence="6 7">
    <name type="scientific">Methanoculleus caldifontis</name>
    <dbReference type="NCBI Taxonomy" id="2651577"/>
    <lineage>
        <taxon>Archaea</taxon>
        <taxon>Methanobacteriati</taxon>
        <taxon>Methanobacteriota</taxon>
        <taxon>Stenosarchaea group</taxon>
        <taxon>Methanomicrobia</taxon>
        <taxon>Methanomicrobiales</taxon>
        <taxon>Methanomicrobiaceae</taxon>
        <taxon>Methanoculleus</taxon>
    </lineage>
</organism>
<dbReference type="Gene3D" id="3.30.470.20">
    <property type="entry name" value="ATP-grasp fold, B domain"/>
    <property type="match status" value="1"/>
</dbReference>
<dbReference type="Pfam" id="PF02655">
    <property type="entry name" value="ATP-grasp_3"/>
    <property type="match status" value="1"/>
</dbReference>
<feature type="domain" description="ATP-grasp" evidence="5">
    <location>
        <begin position="79"/>
        <end position="274"/>
    </location>
</feature>
<gene>
    <name evidence="6" type="ORF">F8E02_08290</name>
</gene>
<keyword evidence="2 4" id="KW-0547">Nucleotide-binding</keyword>
<keyword evidence="3 4" id="KW-0067">ATP-binding</keyword>
<dbReference type="RefSeq" id="WP_317065031.1">
    <property type="nucleotide sequence ID" value="NZ_WBKO01000001.1"/>
</dbReference>
<keyword evidence="1" id="KW-0436">Ligase</keyword>
<comment type="caution">
    <text evidence="6">The sequence shown here is derived from an EMBL/GenBank/DDBJ whole genome shotgun (WGS) entry which is preliminary data.</text>
</comment>
<sequence length="358" mass="38454">MKGRVLVAGFATRHVAQSARRAGYAVYAVDHFCDQDLAWYTEDCLSFGELDELPDTIAELAARHPVDALVVTSGAESIGTTIPLCGTPPAKVERFLDKLEIQRFFEGLEVPVPPLAGNDRFPAMVKPRRGAGGWRNAVVKTAEDLRRWEGAWPDVPYVAQHLVDGIPSSVSCVADGRRARAVAVNRQILRGNGESAHGFAGSVTPFAHPLAGEMVAVAEQIAAASGCVGSVGIDFMAGEKPWAIEINPRFQATVDTVEMAIGENLFAMHMDACRGVLPAERPRPRQVAVRRILFAERDIRLDADLSVLAPHVADIPWPGAEFEEGQALVSVFGCGADEAAAFDALEQNIAAVRRLIGA</sequence>
<accession>A0ABU3X1S3</accession>
<dbReference type="SUPFAM" id="SSF56059">
    <property type="entry name" value="Glutathione synthetase ATP-binding domain-like"/>
    <property type="match status" value="1"/>
</dbReference>
<dbReference type="InterPro" id="IPR016677">
    <property type="entry name" value="UCP016817_carboligase"/>
</dbReference>
<evidence type="ECO:0000256" key="1">
    <source>
        <dbReference type="ARBA" id="ARBA00022598"/>
    </source>
</evidence>
<name>A0ABU3X1S3_9EURY</name>